<dbReference type="Gene3D" id="2.160.20.10">
    <property type="entry name" value="Single-stranded right-handed beta-helix, Pectin lyase-like"/>
    <property type="match status" value="2"/>
</dbReference>
<organism evidence="2 3">
    <name type="scientific">Cymbomonas tetramitiformis</name>
    <dbReference type="NCBI Taxonomy" id="36881"/>
    <lineage>
        <taxon>Eukaryota</taxon>
        <taxon>Viridiplantae</taxon>
        <taxon>Chlorophyta</taxon>
        <taxon>Pyramimonadophyceae</taxon>
        <taxon>Pyramimonadales</taxon>
        <taxon>Pyramimonadaceae</taxon>
        <taxon>Cymbomonas</taxon>
    </lineage>
</organism>
<dbReference type="InterPro" id="IPR024535">
    <property type="entry name" value="RHGA/B-epi-like_pectate_lyase"/>
</dbReference>
<proteinExistence type="predicted"/>
<feature type="domain" description="Rhamnogalacturonase A/B/Epimerase-like pectate lyase" evidence="1">
    <location>
        <begin position="1"/>
        <end position="163"/>
    </location>
</feature>
<gene>
    <name evidence="2" type="ORF">CYMTET_28455</name>
</gene>
<dbReference type="Proteomes" id="UP001190700">
    <property type="component" value="Unassembled WGS sequence"/>
</dbReference>
<feature type="domain" description="Rhamnogalacturonase A/B/Epimerase-like pectate lyase" evidence="1">
    <location>
        <begin position="292"/>
        <end position="357"/>
    </location>
</feature>
<dbReference type="AlphaFoldDB" id="A0AAE0FPC3"/>
<keyword evidence="3" id="KW-1185">Reference proteome</keyword>
<reference evidence="2 3" key="1">
    <citation type="journal article" date="2015" name="Genome Biol. Evol.">
        <title>Comparative Genomics of a Bacterivorous Green Alga Reveals Evolutionary Causalities and Consequences of Phago-Mixotrophic Mode of Nutrition.</title>
        <authorList>
            <person name="Burns J.A."/>
            <person name="Paasch A."/>
            <person name="Narechania A."/>
            <person name="Kim E."/>
        </authorList>
    </citation>
    <scope>NUCLEOTIDE SEQUENCE [LARGE SCALE GENOMIC DNA]</scope>
    <source>
        <strain evidence="2 3">PLY_AMNH</strain>
    </source>
</reference>
<dbReference type="CDD" id="cd23668">
    <property type="entry name" value="GH55_beta13glucanase-like"/>
    <property type="match status" value="1"/>
</dbReference>
<comment type="caution">
    <text evidence="2">The sequence shown here is derived from an EMBL/GenBank/DDBJ whole genome shotgun (WGS) entry which is preliminary data.</text>
</comment>
<dbReference type="EMBL" id="LGRX02016007">
    <property type="protein sequence ID" value="KAK3262701.1"/>
    <property type="molecule type" value="Genomic_DNA"/>
</dbReference>
<dbReference type="InterPro" id="IPR011050">
    <property type="entry name" value="Pectin_lyase_fold/virulence"/>
</dbReference>
<evidence type="ECO:0000313" key="2">
    <source>
        <dbReference type="EMBL" id="KAK3262701.1"/>
    </source>
</evidence>
<sequence length="809" mass="87501">ITKTLPLPFYTQMVGDVENLPVIKFVDDSGTDQRVLDAFGQWFNGVNQNNFYRGVTNFIVDMTSCSRCTGVHWQVAQATSITNVLFKMTRGSESQGMFMENGSGGFFSDLVFEGGKYGIWIGSQQFTSRNITIRDTTHAGIFLQWDWVWSFKGLDVSNTPVAIDVAKDTGTVLIIDSTFSNCSLAAIRTTFDASVSGKGSLVLDNVEYHAATGASTVLLNGNNHELRVAAGATSLKVESYVQGHVWDVDGITKLETYPQLNSFKPSRSAALVDSTGQFFGMAPPQLPRTSTVDVTTLGILGDGATDVTSKLQTALRDHAGRVALFFPFGRYLITDTVYVPPGSRLVGECWSVLMASGDGFSNASAPKPMLKVGMEGEEGVAQMMNLLLSAHGPQPGAKLLEWNMRAPAGSPGACGMWDVHFRIGGAVGTKVRKENCPRGDGTSAPEQECNGVWGLMHITHGGNCYMENVWGWTADHDVDEDDPKAPTSSQINVYTMRGFLSESQGPVWLYGTGMEHNALYQYSFVGAKDTFMSIIQTETPYYQPSLHTPFAPDPKALDPEYCTDDVRCRMAYGLHIKQSSDIYVMGTGLYSFFNTWSQDCLKESNCQIGMVSVVGAVVYLYGLNTYGAEYSLDKTHAYSKAGVNFDGFCAGAAVDLNLFNFTNPLPPSPPPEPTNPPAPPPPRCPCPEDTPCKWDPTCKNGGMGCGAAGKPLCRFCGFGAFINISCAEPPPPPPIKPGDHAPPPPPQTGCDCPDATPCKYDPQGCEHGGLGCGAMGKPFCRYCEKPPFQSIKCNSPAMEFSLPRKIILN</sequence>
<feature type="non-terminal residue" evidence="2">
    <location>
        <position position="1"/>
    </location>
</feature>
<evidence type="ECO:0000259" key="1">
    <source>
        <dbReference type="Pfam" id="PF12708"/>
    </source>
</evidence>
<protein>
    <recommendedName>
        <fullName evidence="1">Rhamnogalacturonase A/B/Epimerase-like pectate lyase domain-containing protein</fullName>
    </recommendedName>
</protein>
<accession>A0AAE0FPC3</accession>
<dbReference type="PANTHER" id="PTHR33928:SF2">
    <property type="entry name" value="PECTATE LYASE SUPERFAMILY PROTEIN DOMAIN-CONTAINING PROTEIN-RELATED"/>
    <property type="match status" value="1"/>
</dbReference>
<dbReference type="PANTHER" id="PTHR33928">
    <property type="entry name" value="POLYGALACTURONASE QRT3"/>
    <property type="match status" value="1"/>
</dbReference>
<dbReference type="SUPFAM" id="SSF51126">
    <property type="entry name" value="Pectin lyase-like"/>
    <property type="match status" value="2"/>
</dbReference>
<name>A0AAE0FPC3_9CHLO</name>
<evidence type="ECO:0000313" key="3">
    <source>
        <dbReference type="Proteomes" id="UP001190700"/>
    </source>
</evidence>
<dbReference type="InterPro" id="IPR012334">
    <property type="entry name" value="Pectin_lyas_fold"/>
</dbReference>
<dbReference type="Pfam" id="PF12708">
    <property type="entry name" value="Pect-lyase_RHGA_epim"/>
    <property type="match status" value="2"/>
</dbReference>
<dbReference type="InterPro" id="IPR039279">
    <property type="entry name" value="QRT3-like"/>
</dbReference>
<dbReference type="GO" id="GO:0004650">
    <property type="term" value="F:polygalacturonase activity"/>
    <property type="evidence" value="ECO:0007669"/>
    <property type="project" value="InterPro"/>
</dbReference>